<name>A0A7D5JM14_9CAUD</name>
<keyword evidence="2" id="KW-1185">Reference proteome</keyword>
<evidence type="ECO:0000313" key="1">
    <source>
        <dbReference type="EMBL" id="QLF84614.1"/>
    </source>
</evidence>
<dbReference type="Proteomes" id="UP000510603">
    <property type="component" value="Segment"/>
</dbReference>
<evidence type="ECO:0000313" key="2">
    <source>
        <dbReference type="Proteomes" id="UP000510603"/>
    </source>
</evidence>
<proteinExistence type="predicted"/>
<accession>A0A7D5JM14</accession>
<sequence length="111" mass="12384">MSDRFEAIVIEPRDPALPLDVQGVALRRKAIEAMQALGSVDENSVRYKDGTDIATVSIGPNETLSLWQRNLFAALFYADGDAVKERDSVVVAEEDRRRFTSVRVNRDPYAA</sequence>
<organism evidence="1 2">
    <name type="scientific">Mycobacterium phage Gail</name>
    <dbReference type="NCBI Taxonomy" id="2743994"/>
    <lineage>
        <taxon>Viruses</taxon>
        <taxon>Duplodnaviria</taxon>
        <taxon>Heunggongvirae</taxon>
        <taxon>Uroviricota</taxon>
        <taxon>Caudoviricetes</taxon>
        <taxon>Luchadorvirus</taxon>
        <taxon>Luchadorvirus gail</taxon>
        <taxon>Lucadorvirus gail</taxon>
    </lineage>
</organism>
<reference evidence="1 2" key="1">
    <citation type="submission" date="2020-05" db="EMBL/GenBank/DDBJ databases">
        <authorList>
            <person name="Vorhees N."/>
            <person name="Tucker A.R."/>
            <person name="Stephan M.R."/>
            <person name="Stalions G.A."/>
            <person name="Riebschleger D.L."/>
            <person name="Petouhoff A.M."/>
            <person name="Paluch K.V."/>
            <person name="Lockett T."/>
            <person name="Koorndyk N.D."/>
            <person name="Koehl A.J."/>
            <person name="Johnson H.K."/>
            <person name="Hood S.A."/>
            <person name="Currier J.K."/>
            <person name="Covert A."/>
            <person name="Bojanowski S.E."/>
            <person name="Bilisko A."/>
            <person name="Bartz C."/>
            <person name="Beck A.M."/>
            <person name="Sievers M.T."/>
            <person name="Stukey J."/>
            <person name="Garlena R.A."/>
            <person name="Russell D.A."/>
            <person name="Pope W.H."/>
            <person name="Jacobs-Sera D."/>
            <person name="Hatfull G.F."/>
        </authorList>
    </citation>
    <scope>NUCLEOTIDE SEQUENCE [LARGE SCALE GENOMIC DNA]</scope>
</reference>
<dbReference type="InterPro" id="IPR035252">
    <property type="entry name" value="Gp44"/>
</dbReference>
<dbReference type="EMBL" id="MT522004">
    <property type="protein sequence ID" value="QLF84614.1"/>
    <property type="molecule type" value="Genomic_DNA"/>
</dbReference>
<dbReference type="RefSeq" id="YP_010109402.1">
    <property type="nucleotide sequence ID" value="NC_055858.1"/>
</dbReference>
<dbReference type="GeneID" id="65127683"/>
<gene>
    <name evidence="1" type="primary">50</name>
    <name evidence="1" type="ORF">SEA_GAIL_50</name>
</gene>
<protein>
    <submittedName>
        <fullName evidence="1">Uncharacterized protein</fullName>
    </submittedName>
</protein>
<dbReference type="Pfam" id="PF17510">
    <property type="entry name" value="GP44"/>
    <property type="match status" value="1"/>
</dbReference>
<dbReference type="KEGG" id="vg:65127683"/>